<evidence type="ECO:0000313" key="2">
    <source>
        <dbReference type="Proteomes" id="UP000295719"/>
    </source>
</evidence>
<dbReference type="Proteomes" id="UP000295719">
    <property type="component" value="Unassembled WGS sequence"/>
</dbReference>
<evidence type="ECO:0000313" key="1">
    <source>
        <dbReference type="EMBL" id="TCW00081.1"/>
    </source>
</evidence>
<accession>A0A4R3Z794</accession>
<name>A0A4R3Z794_9GAMM</name>
<reference evidence="1 2" key="1">
    <citation type="submission" date="2019-03" db="EMBL/GenBank/DDBJ databases">
        <title>Genomic Encyclopedia of Type Strains, Phase IV (KMG-IV): sequencing the most valuable type-strain genomes for metagenomic binning, comparative biology and taxonomic classification.</title>
        <authorList>
            <person name="Goeker M."/>
        </authorList>
    </citation>
    <scope>NUCLEOTIDE SEQUENCE [LARGE SCALE GENOMIC DNA]</scope>
    <source>
        <strain evidence="1 2">DSM 19580</strain>
    </source>
</reference>
<keyword evidence="2" id="KW-1185">Reference proteome</keyword>
<comment type="caution">
    <text evidence="1">The sequence shown here is derived from an EMBL/GenBank/DDBJ whole genome shotgun (WGS) entry which is preliminary data.</text>
</comment>
<dbReference type="EMBL" id="SMCR01000001">
    <property type="protein sequence ID" value="TCW00081.1"/>
    <property type="molecule type" value="Genomic_DNA"/>
</dbReference>
<sequence length="149" mass="17672">MHNYRVLWHLITNRIAANRHIDFPADDQWNRNNSDHIEVFLKSLQIFCLELSLHRHREEHATLFEPLLGKDALHHKILTQTHWKLAYIEAMPLCESLLVIQDDLRREYLSPDAQPFLTNRGLPVYVPELDLILDADWDPRENQSYLTQA</sequence>
<dbReference type="NCBIfam" id="NF033230">
    <property type="entry name" value="phage_region_01"/>
    <property type="match status" value="1"/>
</dbReference>
<gene>
    <name evidence="1" type="ORF">EDC52_101425</name>
</gene>
<organism evidence="1 2">
    <name type="scientific">Biostraticola tofi</name>
    <dbReference type="NCBI Taxonomy" id="466109"/>
    <lineage>
        <taxon>Bacteria</taxon>
        <taxon>Pseudomonadati</taxon>
        <taxon>Pseudomonadota</taxon>
        <taxon>Gammaproteobacteria</taxon>
        <taxon>Enterobacterales</taxon>
        <taxon>Bruguierivoracaceae</taxon>
        <taxon>Biostraticola</taxon>
    </lineage>
</organism>
<protein>
    <submittedName>
        <fullName evidence="1">Uncharacterized protein</fullName>
    </submittedName>
</protein>
<dbReference type="AlphaFoldDB" id="A0A4R3Z794"/>
<dbReference type="RefSeq" id="WP_165911637.1">
    <property type="nucleotide sequence ID" value="NZ_SMCR01000001.1"/>
</dbReference>
<proteinExistence type="predicted"/>
<dbReference type="InterPro" id="IPR059241">
    <property type="entry name" value="SfIV_phage_associated"/>
</dbReference>